<dbReference type="Gene3D" id="3.90.1860.10">
    <property type="entry name" value="tRNA-splicing ligase RtcB"/>
    <property type="match status" value="1"/>
</dbReference>
<evidence type="ECO:0000256" key="7">
    <source>
        <dbReference type="ARBA" id="ARBA00023211"/>
    </source>
</evidence>
<evidence type="ECO:0000256" key="6">
    <source>
        <dbReference type="ARBA" id="ARBA00023134"/>
    </source>
</evidence>
<dbReference type="SUPFAM" id="SSF103365">
    <property type="entry name" value="Hypothetical protein PH1602"/>
    <property type="match status" value="1"/>
</dbReference>
<dbReference type="EC" id="6.5.1.8" evidence="1"/>
<accession>A0AAD1AD67</accession>
<comment type="cofactor">
    <cofactor evidence="11">
        <name>Mn(2+)</name>
        <dbReference type="ChEBI" id="CHEBI:29035"/>
    </cofactor>
    <text evidence="11">Binds 2 manganese ions per subunit.</text>
</comment>
<dbReference type="GO" id="GO:0006396">
    <property type="term" value="P:RNA processing"/>
    <property type="evidence" value="ECO:0007669"/>
    <property type="project" value="InterPro"/>
</dbReference>
<dbReference type="InterPro" id="IPR036025">
    <property type="entry name" value="RtcB-like_sf"/>
</dbReference>
<name>A0AAD1AD67_9MICO</name>
<dbReference type="GO" id="GO:0170057">
    <property type="term" value="F:RNA ligase (GTP) activity"/>
    <property type="evidence" value="ECO:0007669"/>
    <property type="project" value="UniProtKB-EC"/>
</dbReference>
<feature type="binding site" evidence="11">
    <location>
        <position position="170"/>
    </location>
    <ligand>
        <name>Mn(2+)</name>
        <dbReference type="ChEBI" id="CHEBI:29035"/>
        <label>2</label>
    </ligand>
</feature>
<dbReference type="PANTHER" id="PTHR43749:SF2">
    <property type="entry name" value="RNA-SPLICING LIGASE RTCB"/>
    <property type="match status" value="1"/>
</dbReference>
<feature type="binding site" evidence="11">
    <location>
        <position position="68"/>
    </location>
    <ligand>
        <name>Mn(2+)</name>
        <dbReference type="ChEBI" id="CHEBI:29035"/>
        <label>1</label>
    </ligand>
</feature>
<dbReference type="GO" id="GO:0003909">
    <property type="term" value="F:DNA ligase activity"/>
    <property type="evidence" value="ECO:0007669"/>
    <property type="project" value="TreeGrafter"/>
</dbReference>
<feature type="active site" description="GMP-histidine intermediate" evidence="9">
    <location>
        <position position="317"/>
    </location>
</feature>
<dbReference type="EMBL" id="CP028130">
    <property type="protein sequence ID" value="AZZ54504.1"/>
    <property type="molecule type" value="Genomic_DNA"/>
</dbReference>
<gene>
    <name evidence="12" type="ORF">C7V51_00310</name>
</gene>
<keyword evidence="6 10" id="KW-0342">GTP-binding</keyword>
<evidence type="ECO:0000256" key="9">
    <source>
        <dbReference type="PIRSR" id="PIRSR601233-1"/>
    </source>
</evidence>
<evidence type="ECO:0000256" key="1">
    <source>
        <dbReference type="ARBA" id="ARBA00012726"/>
    </source>
</evidence>
<evidence type="ECO:0000256" key="5">
    <source>
        <dbReference type="ARBA" id="ARBA00022800"/>
    </source>
</evidence>
<comment type="catalytic activity">
    <reaction evidence="8">
        <text>a 3'-end 3'-phospho-ribonucleotide-RNA + a 5'-end dephospho-ribonucleoside-RNA + GTP = a ribonucleotidyl-ribonucleotide-RNA + GMP + diphosphate</text>
        <dbReference type="Rhea" id="RHEA:68076"/>
        <dbReference type="Rhea" id="RHEA-COMP:10463"/>
        <dbReference type="Rhea" id="RHEA-COMP:13936"/>
        <dbReference type="Rhea" id="RHEA-COMP:17355"/>
        <dbReference type="ChEBI" id="CHEBI:33019"/>
        <dbReference type="ChEBI" id="CHEBI:37565"/>
        <dbReference type="ChEBI" id="CHEBI:58115"/>
        <dbReference type="ChEBI" id="CHEBI:83062"/>
        <dbReference type="ChEBI" id="CHEBI:138284"/>
        <dbReference type="ChEBI" id="CHEBI:173118"/>
        <dbReference type="EC" id="6.5.1.8"/>
    </reaction>
</comment>
<dbReference type="Pfam" id="PF01139">
    <property type="entry name" value="RtcB"/>
    <property type="match status" value="1"/>
</dbReference>
<feature type="binding site" evidence="10">
    <location>
        <begin position="261"/>
        <end position="262"/>
    </location>
    <ligand>
        <name>GMP</name>
        <dbReference type="ChEBI" id="CHEBI:58115"/>
    </ligand>
</feature>
<evidence type="ECO:0000256" key="4">
    <source>
        <dbReference type="ARBA" id="ARBA00022741"/>
    </source>
</evidence>
<dbReference type="GO" id="GO:0030145">
    <property type="term" value="F:manganese ion binding"/>
    <property type="evidence" value="ECO:0007669"/>
    <property type="project" value="TreeGrafter"/>
</dbReference>
<feature type="binding site" evidence="10">
    <location>
        <begin position="152"/>
        <end position="156"/>
    </location>
    <ligand>
        <name>GMP</name>
        <dbReference type="ChEBI" id="CHEBI:58115"/>
    </ligand>
</feature>
<sequence length="389" mass="42807">MQRITDRLVSWASILDDNAREQALTASRMPFVFPHLALMPDAHLGLGATVGSVIPTDGAIIPAAVGVDIGCGMIAVRTAFTRDDLAGHDLSELRQQIERAVPLSAGAANGRIVATAAPRIADLEALAVEAGFDPDSYARRWRLQVGTLGSGNHFIEVSVDETGTVWLFLHSGSRGVGNQIASAHIRVAREYCARHWISLPDPDLAYLVEGTAEFDRYIAELRWAQHFALLNREDMMDRVVRQLSEWLGREVEEAERINCHHNFTEKERHWGRDVWVSRKGAIQADAGRPGLIPGSMGTASYVVVGRGNALSLNSSPHGAGREYSRSAARRTFTRDQLREAMAGIEYRDTDAFIDEIPAAYKPIDRVMADAADLVEVRHTLRQLVNVKGD</sequence>
<proteinExistence type="predicted"/>
<reference evidence="12 13" key="1">
    <citation type="submission" date="2018-03" db="EMBL/GenBank/DDBJ databases">
        <title>Bacteriophage NCPPB3778 and a type I-E CRISPR drive the evolution of the US Biological Select Agent, Rathayibacter toxicus.</title>
        <authorList>
            <person name="Davis E.W.II."/>
            <person name="Tabima J.F."/>
            <person name="Weisberg A.J."/>
            <person name="Dantas Lopes L."/>
            <person name="Wiseman M.S."/>
            <person name="Wiseman M.S."/>
            <person name="Pupko T."/>
            <person name="Belcher M.S."/>
            <person name="Sechler A.J."/>
            <person name="Tancos M.A."/>
            <person name="Schroeder B.K."/>
            <person name="Murray T.D."/>
            <person name="Luster D.G."/>
            <person name="Schneider W.L."/>
            <person name="Rogers E."/>
            <person name="Andreote F.D."/>
            <person name="Grunwald N.J."/>
            <person name="Putnam M.L."/>
            <person name="Chang J.H."/>
        </authorList>
    </citation>
    <scope>NUCLEOTIDE SEQUENCE [LARGE SCALE GENOMIC DNA]</scope>
    <source>
        <strain evidence="12 13">NCCPB 2253</strain>
    </source>
</reference>
<feature type="binding site" evidence="10">
    <location>
        <begin position="293"/>
        <end position="296"/>
    </location>
    <ligand>
        <name>GMP</name>
        <dbReference type="ChEBI" id="CHEBI:58115"/>
    </ligand>
</feature>
<evidence type="ECO:0000313" key="12">
    <source>
        <dbReference type="EMBL" id="AZZ54504.1"/>
    </source>
</evidence>
<keyword evidence="7 11" id="KW-0464">Manganese</keyword>
<protein>
    <recommendedName>
        <fullName evidence="1">3'-phosphate/5'-hydroxy nucleic acid ligase</fullName>
        <ecNumber evidence="1">6.5.1.8</ecNumber>
    </recommendedName>
</protein>
<feature type="binding site" evidence="10">
    <location>
        <position position="387"/>
    </location>
    <ligand>
        <name>GMP</name>
        <dbReference type="ChEBI" id="CHEBI:58115"/>
    </ligand>
</feature>
<dbReference type="PANTHER" id="PTHR43749">
    <property type="entry name" value="RNA-SPLICING LIGASE RTCB"/>
    <property type="match status" value="1"/>
</dbReference>
<keyword evidence="4 10" id="KW-0547">Nucleotide-binding</keyword>
<dbReference type="GO" id="GO:0005525">
    <property type="term" value="F:GTP binding"/>
    <property type="evidence" value="ECO:0007669"/>
    <property type="project" value="UniProtKB-KW"/>
</dbReference>
<feature type="binding site" evidence="10">
    <location>
        <begin position="317"/>
        <end position="320"/>
    </location>
    <ligand>
        <name>GMP</name>
        <dbReference type="ChEBI" id="CHEBI:58115"/>
    </ligand>
</feature>
<dbReference type="InterPro" id="IPR001233">
    <property type="entry name" value="RtcB"/>
</dbReference>
<dbReference type="RefSeq" id="WP_104263702.1">
    <property type="nucleotide sequence ID" value="NZ_CP028130.1"/>
</dbReference>
<evidence type="ECO:0000313" key="13">
    <source>
        <dbReference type="Proteomes" id="UP000283946"/>
    </source>
</evidence>
<organism evidence="12 13">
    <name type="scientific">Rathayibacter iranicus</name>
    <dbReference type="NCBI Taxonomy" id="59737"/>
    <lineage>
        <taxon>Bacteria</taxon>
        <taxon>Bacillati</taxon>
        <taxon>Actinomycetota</taxon>
        <taxon>Actinomycetes</taxon>
        <taxon>Micrococcales</taxon>
        <taxon>Microbacteriaceae</taxon>
        <taxon>Rathayibacter</taxon>
    </lineage>
</organism>
<dbReference type="Proteomes" id="UP000283946">
    <property type="component" value="Chromosome"/>
</dbReference>
<feature type="binding site" evidence="11">
    <location>
        <position position="153"/>
    </location>
    <ligand>
        <name>Mn(2+)</name>
        <dbReference type="ChEBI" id="CHEBI:29035"/>
        <label>1</label>
    </ligand>
</feature>
<feature type="binding site" evidence="11">
    <location>
        <position position="261"/>
    </location>
    <ligand>
        <name>Mn(2+)</name>
        <dbReference type="ChEBI" id="CHEBI:29035"/>
        <label>2</label>
    </ligand>
</feature>
<dbReference type="GO" id="GO:0006281">
    <property type="term" value="P:DNA repair"/>
    <property type="evidence" value="ECO:0007669"/>
    <property type="project" value="TreeGrafter"/>
</dbReference>
<evidence type="ECO:0000256" key="3">
    <source>
        <dbReference type="ARBA" id="ARBA00022723"/>
    </source>
</evidence>
<evidence type="ECO:0000256" key="10">
    <source>
        <dbReference type="PIRSR" id="PIRSR601233-2"/>
    </source>
</evidence>
<dbReference type="GO" id="GO:0042245">
    <property type="term" value="P:RNA repair"/>
    <property type="evidence" value="ECO:0007669"/>
    <property type="project" value="UniProtKB-KW"/>
</dbReference>
<evidence type="ECO:0000256" key="8">
    <source>
        <dbReference type="ARBA" id="ARBA00047746"/>
    </source>
</evidence>
<keyword evidence="2" id="KW-0436">Ligase</keyword>
<feature type="binding site" evidence="10">
    <location>
        <position position="300"/>
    </location>
    <ligand>
        <name>GMP</name>
        <dbReference type="ChEBI" id="CHEBI:58115"/>
    </ligand>
</feature>
<keyword evidence="5" id="KW-0692">RNA repair</keyword>
<dbReference type="AlphaFoldDB" id="A0AAD1AD67"/>
<evidence type="ECO:0000256" key="2">
    <source>
        <dbReference type="ARBA" id="ARBA00022598"/>
    </source>
</evidence>
<dbReference type="InterPro" id="IPR052915">
    <property type="entry name" value="RtcB-like"/>
</dbReference>
<keyword evidence="3 11" id="KW-0479">Metal-binding</keyword>
<dbReference type="KEGG" id="ria:C7V51_00310"/>
<evidence type="ECO:0000256" key="11">
    <source>
        <dbReference type="PIRSR" id="PIRSR601233-3"/>
    </source>
</evidence>